<sequence>MNIGTIELVSFKLCPYVQRSVITLLEKGVVFKRTDIDLANKPGWFLALSPTGKVPLLLIDNKDAIFESAVICEYLDEVTEGSLFPADPKLRALHRSWIEFGSQTLAAIGGYYSAKDEESFRHAEAQLRGRFEKLEDVIAGPYFSGADFMIVDAVYAPVFRYFDVFSTLVESDLFKGLAKVEAWRRRLAARQSVIDAVDVDFAQALIAFVIRKQSYLSHLLQSSVPA</sequence>
<dbReference type="CDD" id="cd00299">
    <property type="entry name" value="GST_C_family"/>
    <property type="match status" value="1"/>
</dbReference>
<dbReference type="Proteomes" id="UP000000238">
    <property type="component" value="Chromosome"/>
</dbReference>
<dbReference type="Pfam" id="PF13410">
    <property type="entry name" value="GST_C_2"/>
    <property type="match status" value="1"/>
</dbReference>
<dbReference type="InterPro" id="IPR050983">
    <property type="entry name" value="GST_Omega/HSP26"/>
</dbReference>
<dbReference type="InterPro" id="IPR036282">
    <property type="entry name" value="Glutathione-S-Trfase_C_sf"/>
</dbReference>
<name>Q2SFP7_HAHCH</name>
<protein>
    <submittedName>
        <fullName evidence="3">Glutathione S-transferase</fullName>
    </submittedName>
</protein>
<dbReference type="SUPFAM" id="SSF52833">
    <property type="entry name" value="Thioredoxin-like"/>
    <property type="match status" value="1"/>
</dbReference>
<dbReference type="SFLD" id="SFLDG00358">
    <property type="entry name" value="Main_(cytGST)"/>
    <property type="match status" value="1"/>
</dbReference>
<dbReference type="InterPro" id="IPR010987">
    <property type="entry name" value="Glutathione-S-Trfase_C-like"/>
</dbReference>
<evidence type="ECO:0000313" key="4">
    <source>
        <dbReference type="Proteomes" id="UP000000238"/>
    </source>
</evidence>
<dbReference type="STRING" id="349521.HCH_03794"/>
<dbReference type="SFLD" id="SFLDS00019">
    <property type="entry name" value="Glutathione_Transferase_(cytos"/>
    <property type="match status" value="1"/>
</dbReference>
<dbReference type="PROSITE" id="PS50404">
    <property type="entry name" value="GST_NTER"/>
    <property type="match status" value="1"/>
</dbReference>
<dbReference type="HOGENOM" id="CLU_011226_9_3_6"/>
<dbReference type="PANTHER" id="PTHR43968:SF6">
    <property type="entry name" value="GLUTATHIONE S-TRANSFERASE OMEGA"/>
    <property type="match status" value="1"/>
</dbReference>
<dbReference type="GO" id="GO:0005737">
    <property type="term" value="C:cytoplasm"/>
    <property type="evidence" value="ECO:0007669"/>
    <property type="project" value="TreeGrafter"/>
</dbReference>
<accession>Q2SFP7</accession>
<dbReference type="InterPro" id="IPR004045">
    <property type="entry name" value="Glutathione_S-Trfase_N"/>
</dbReference>
<dbReference type="Gene3D" id="3.40.30.10">
    <property type="entry name" value="Glutaredoxin"/>
    <property type="match status" value="1"/>
</dbReference>
<dbReference type="AlphaFoldDB" id="Q2SFP7"/>
<proteinExistence type="predicted"/>
<feature type="domain" description="GST C-terminal" evidence="2">
    <location>
        <begin position="87"/>
        <end position="216"/>
    </location>
</feature>
<dbReference type="PROSITE" id="PS50405">
    <property type="entry name" value="GST_CTER"/>
    <property type="match status" value="1"/>
</dbReference>
<reference evidence="3 4" key="1">
    <citation type="journal article" date="2005" name="Nucleic Acids Res.">
        <title>Genomic blueprint of Hahella chejuensis, a marine microbe producing an algicidal agent.</title>
        <authorList>
            <person name="Jeong H."/>
            <person name="Yim J.H."/>
            <person name="Lee C."/>
            <person name="Choi S.-H."/>
            <person name="Park Y.K."/>
            <person name="Yoon S.H."/>
            <person name="Hur C.-G."/>
            <person name="Kang H.-Y."/>
            <person name="Kim D."/>
            <person name="Lee H.H."/>
            <person name="Park K.H."/>
            <person name="Park S.-H."/>
            <person name="Park H.-S."/>
            <person name="Lee H.K."/>
            <person name="Oh T.K."/>
            <person name="Kim J.F."/>
        </authorList>
    </citation>
    <scope>NUCLEOTIDE SEQUENCE [LARGE SCALE GENOMIC DNA]</scope>
    <source>
        <strain evidence="3 4">KCTC 2396</strain>
    </source>
</reference>
<dbReference type="Pfam" id="PF13409">
    <property type="entry name" value="GST_N_2"/>
    <property type="match status" value="1"/>
</dbReference>
<dbReference type="KEGG" id="hch:HCH_03794"/>
<feature type="domain" description="GST N-terminal" evidence="1">
    <location>
        <begin position="4"/>
        <end position="83"/>
    </location>
</feature>
<dbReference type="InterPro" id="IPR036249">
    <property type="entry name" value="Thioredoxin-like_sf"/>
</dbReference>
<dbReference type="InterPro" id="IPR040079">
    <property type="entry name" value="Glutathione_S-Trfase"/>
</dbReference>
<dbReference type="GO" id="GO:0016740">
    <property type="term" value="F:transferase activity"/>
    <property type="evidence" value="ECO:0007669"/>
    <property type="project" value="UniProtKB-KW"/>
</dbReference>
<dbReference type="RefSeq" id="WP_011397594.1">
    <property type="nucleotide sequence ID" value="NC_007645.1"/>
</dbReference>
<dbReference type="Gene3D" id="1.20.1050.10">
    <property type="match status" value="1"/>
</dbReference>
<evidence type="ECO:0000313" key="3">
    <source>
        <dbReference type="EMBL" id="ABC30527.1"/>
    </source>
</evidence>
<gene>
    <name evidence="3" type="ordered locus">HCH_03794</name>
</gene>
<organism evidence="3 4">
    <name type="scientific">Hahella chejuensis (strain KCTC 2396)</name>
    <dbReference type="NCBI Taxonomy" id="349521"/>
    <lineage>
        <taxon>Bacteria</taxon>
        <taxon>Pseudomonadati</taxon>
        <taxon>Pseudomonadota</taxon>
        <taxon>Gammaproteobacteria</taxon>
        <taxon>Oceanospirillales</taxon>
        <taxon>Hahellaceae</taxon>
        <taxon>Hahella</taxon>
    </lineage>
</organism>
<keyword evidence="4" id="KW-1185">Reference proteome</keyword>
<evidence type="ECO:0000259" key="2">
    <source>
        <dbReference type="PROSITE" id="PS50405"/>
    </source>
</evidence>
<dbReference type="SUPFAM" id="SSF47616">
    <property type="entry name" value="GST C-terminal domain-like"/>
    <property type="match status" value="1"/>
</dbReference>
<dbReference type="EMBL" id="CP000155">
    <property type="protein sequence ID" value="ABC30527.1"/>
    <property type="molecule type" value="Genomic_DNA"/>
</dbReference>
<dbReference type="PANTHER" id="PTHR43968">
    <property type="match status" value="1"/>
</dbReference>
<dbReference type="eggNOG" id="COG0625">
    <property type="taxonomic scope" value="Bacteria"/>
</dbReference>
<evidence type="ECO:0000259" key="1">
    <source>
        <dbReference type="PROSITE" id="PS50404"/>
    </source>
</evidence>
<keyword evidence="3" id="KW-0808">Transferase</keyword>